<evidence type="ECO:0000313" key="10">
    <source>
        <dbReference type="Proteomes" id="UP000266206"/>
    </source>
</evidence>
<dbReference type="InterPro" id="IPR051156">
    <property type="entry name" value="Mito/Outer_Membr_Metalloprot"/>
</dbReference>
<evidence type="ECO:0000256" key="4">
    <source>
        <dbReference type="ARBA" id="ARBA00022801"/>
    </source>
</evidence>
<sequence length="458" mass="49797">MGAASSADLSPALEQTLGDAIMEQGRRFPSYINDADVSQYLLGLGRRLSRASSGADVTVFGVRDPSINAFALPGGYVGINSGLIVAADNESQLASVVAHEIAHVYQRHVARGMTQSTKSRNIALASIAGALLAALAGSGDLAMGVAAFGQAAAVDQQLGFSRQAEQEADRAGFEMLAKAGFDPAGMVQMFSKLENAARLNRGAGGGAYASTHPLSIQRMSDIENRARGMSAGRHQDSDAFWFVRSKLRVLQARDSGSARNAESVLRQEASQHEGVRRAAAWYGLAYLAWERKAYDEVAQALRQAGAQGVQSPPMASLEIDLAMARNQVEQARQIADRALARWPENQGVGLAAVEALLKNNETSAALNQLDNLIERWPEEPRFYQLQAQAFERLGEPVKARRAMADYYEKMGALAAAVEQLQQARGLSKDFYEQSELDVRIRELQERVRTNRELLEQFR</sequence>
<dbReference type="AlphaFoldDB" id="A0A3A1Z2H5"/>
<evidence type="ECO:0000256" key="7">
    <source>
        <dbReference type="SAM" id="Coils"/>
    </source>
</evidence>
<comment type="cofactor">
    <cofactor evidence="1">
        <name>Zn(2+)</name>
        <dbReference type="ChEBI" id="CHEBI:29105"/>
    </cofactor>
</comment>
<dbReference type="PANTHER" id="PTHR22726">
    <property type="entry name" value="METALLOENDOPEPTIDASE OMA1"/>
    <property type="match status" value="1"/>
</dbReference>
<evidence type="ECO:0000259" key="8">
    <source>
        <dbReference type="Pfam" id="PF01435"/>
    </source>
</evidence>
<evidence type="ECO:0000256" key="3">
    <source>
        <dbReference type="ARBA" id="ARBA00022723"/>
    </source>
</evidence>
<dbReference type="InterPro" id="IPR001915">
    <property type="entry name" value="Peptidase_M48"/>
</dbReference>
<dbReference type="OrthoDB" id="9810445at2"/>
<keyword evidence="6" id="KW-0482">Metalloprotease</keyword>
<feature type="coiled-coil region" evidence="7">
    <location>
        <begin position="314"/>
        <end position="341"/>
    </location>
</feature>
<keyword evidence="5" id="KW-0862">Zinc</keyword>
<dbReference type="PANTHER" id="PTHR22726:SF1">
    <property type="entry name" value="METALLOENDOPEPTIDASE OMA1, MITOCHONDRIAL"/>
    <property type="match status" value="1"/>
</dbReference>
<evidence type="ECO:0000256" key="1">
    <source>
        <dbReference type="ARBA" id="ARBA00001947"/>
    </source>
</evidence>
<dbReference type="GO" id="GO:0004222">
    <property type="term" value="F:metalloendopeptidase activity"/>
    <property type="evidence" value="ECO:0007669"/>
    <property type="project" value="InterPro"/>
</dbReference>
<reference evidence="9 10" key="1">
    <citation type="submission" date="2017-08" db="EMBL/GenBank/DDBJ databases">
        <title>Pusillimonas indicus sp. nov., a member of the family Alcaligenaceae isolated from surface seawater.</title>
        <authorList>
            <person name="Li J."/>
        </authorList>
    </citation>
    <scope>NUCLEOTIDE SEQUENCE [LARGE SCALE GENOMIC DNA]</scope>
    <source>
        <strain evidence="9 10">L52-1-41</strain>
    </source>
</reference>
<gene>
    <name evidence="9" type="ORF">CJP73_00765</name>
</gene>
<evidence type="ECO:0000256" key="2">
    <source>
        <dbReference type="ARBA" id="ARBA00022670"/>
    </source>
</evidence>
<dbReference type="Gene3D" id="1.25.40.10">
    <property type="entry name" value="Tetratricopeptide repeat domain"/>
    <property type="match status" value="1"/>
</dbReference>
<comment type="caution">
    <text evidence="9">The sequence shown here is derived from an EMBL/GenBank/DDBJ whole genome shotgun (WGS) entry which is preliminary data.</text>
</comment>
<evidence type="ECO:0000256" key="6">
    <source>
        <dbReference type="ARBA" id="ARBA00023049"/>
    </source>
</evidence>
<dbReference type="GO" id="GO:0051603">
    <property type="term" value="P:proteolysis involved in protein catabolic process"/>
    <property type="evidence" value="ECO:0007669"/>
    <property type="project" value="TreeGrafter"/>
</dbReference>
<keyword evidence="7" id="KW-0175">Coiled coil</keyword>
<dbReference type="Gene3D" id="3.30.2010.10">
    <property type="entry name" value="Metalloproteases ('zincins'), catalytic domain"/>
    <property type="match status" value="1"/>
</dbReference>
<organism evidence="9 10">
    <name type="scientific">Neopusillimonas maritima</name>
    <dbReference type="NCBI Taxonomy" id="2026239"/>
    <lineage>
        <taxon>Bacteria</taxon>
        <taxon>Pseudomonadati</taxon>
        <taxon>Pseudomonadota</taxon>
        <taxon>Betaproteobacteria</taxon>
        <taxon>Burkholderiales</taxon>
        <taxon>Alcaligenaceae</taxon>
        <taxon>Neopusillimonas</taxon>
    </lineage>
</organism>
<evidence type="ECO:0000313" key="9">
    <source>
        <dbReference type="EMBL" id="RIY42597.1"/>
    </source>
</evidence>
<dbReference type="Proteomes" id="UP000266206">
    <property type="component" value="Unassembled WGS sequence"/>
</dbReference>
<dbReference type="InterPro" id="IPR011990">
    <property type="entry name" value="TPR-like_helical_dom_sf"/>
</dbReference>
<proteinExistence type="predicted"/>
<dbReference type="EMBL" id="NQYH01000001">
    <property type="protein sequence ID" value="RIY42597.1"/>
    <property type="molecule type" value="Genomic_DNA"/>
</dbReference>
<dbReference type="SUPFAM" id="SSF48452">
    <property type="entry name" value="TPR-like"/>
    <property type="match status" value="1"/>
</dbReference>
<keyword evidence="3" id="KW-0479">Metal-binding</keyword>
<dbReference type="GO" id="GO:0016020">
    <property type="term" value="C:membrane"/>
    <property type="evidence" value="ECO:0007669"/>
    <property type="project" value="TreeGrafter"/>
</dbReference>
<dbReference type="Pfam" id="PF14559">
    <property type="entry name" value="TPR_19"/>
    <property type="match status" value="1"/>
</dbReference>
<evidence type="ECO:0000256" key="5">
    <source>
        <dbReference type="ARBA" id="ARBA00022833"/>
    </source>
</evidence>
<protein>
    <submittedName>
        <fullName evidence="9">Peptidase</fullName>
    </submittedName>
</protein>
<name>A0A3A1Z2H5_9BURK</name>
<dbReference type="GO" id="GO:0046872">
    <property type="term" value="F:metal ion binding"/>
    <property type="evidence" value="ECO:0007669"/>
    <property type="project" value="UniProtKB-KW"/>
</dbReference>
<feature type="domain" description="Peptidase M48" evidence="8">
    <location>
        <begin position="57"/>
        <end position="225"/>
    </location>
</feature>
<accession>A0A3A1Z2H5</accession>
<keyword evidence="2" id="KW-0645">Protease</keyword>
<keyword evidence="4" id="KW-0378">Hydrolase</keyword>
<dbReference type="Pfam" id="PF01435">
    <property type="entry name" value="Peptidase_M48"/>
    <property type="match status" value="1"/>
</dbReference>